<feature type="domain" description="NB-ARC" evidence="4">
    <location>
        <begin position="43"/>
        <end position="220"/>
    </location>
</feature>
<dbReference type="OMA" id="NIYLSGC"/>
<dbReference type="InterPro" id="IPR032675">
    <property type="entry name" value="LRR_dom_sf"/>
</dbReference>
<name>A0A8T2T1Z5_CERRI</name>
<keyword evidence="1" id="KW-0934">Plastid</keyword>
<evidence type="ECO:0000313" key="6">
    <source>
        <dbReference type="Proteomes" id="UP000825935"/>
    </source>
</evidence>
<dbReference type="InterPro" id="IPR042197">
    <property type="entry name" value="Apaf_helical"/>
</dbReference>
<evidence type="ECO:0000259" key="4">
    <source>
        <dbReference type="Pfam" id="PF00931"/>
    </source>
</evidence>
<comment type="caution">
    <text evidence="5">The sequence shown here is derived from an EMBL/GenBank/DDBJ whole genome shotgun (WGS) entry which is preliminary data.</text>
</comment>
<dbReference type="SUPFAM" id="SSF52058">
    <property type="entry name" value="L domain-like"/>
    <property type="match status" value="3"/>
</dbReference>
<sequence>MVNDVARSLNKGCEKIMEGQEHQATDFLPVGLTERVNELWAEMSNCLSNSSNAVRCFGLQGMGGTGKTTTAMSIYNKIHKQFEASFFCVNTRARVAAGASRLGSLRNEILDSLLSKKQRGKAHLSSRTMDPTRDEVHGKALFSSVLKGIYALLVLDDVDSKEQVDVLYSTLCSSLRANSVVLITSRDKEVLERAQPSRIFCMSELSRESSQRLFNWHAFLKPEAPPHLQEVSESVIAACKGLPLSLKVMGSHLYHKSDKRYWVESLNYLRKHQEDIFSVLKMSLDGLKSEQLDSFLDISCFFVGVNDVVSAAYVEGVYRVGWTHLNSLSSRCLLTFKTEKGAWGEEYCDIEDRTIEMHDQIRDMGRHIVREEKKNRAWDEETAQDLLKDETTRSALRGLSINGAMTLPCEAAKCESLPQLYFLRVIDDGNSSAGNVLKGVRCEELRLLVWRNAPFREVPPGLRSSKLRVLDLRDSKILELPPAPCFMELRYLDLGGTNISSVPHGISFANLEYMDLSRTKIEELPSGLQCPNLRRLFLSKTQISQVPHGLYSTNLEILDLSQTNIGNVPKARLPNLLVLDLKGCQWSSHSTKFHTSMTSLQLLNLSECNSLDGLDSSIQSLADLRRLMLRGCHLMTSLPHEMTKLSSLKLIDLRECTSLQTLSFLPATLEKLFLDDCSRLETVSASLPNLQQLHVSRCRNLRRLPTELGASMRVLYVERCYALHEMLATEQQSFFGDLSSLEDLDLRECTSLKTLSFLPTTLQSLWLNGCSSLQTVNASLPMLQKFYALKCSNLRRLPTELGTCMRELGLKACDGLSEWLATNHEELLSLEHLDLRECTSLETLFFLPTTMQTLWLSGCSSLQAVNGSLPKLQEFYAGKCSNLRTLPKELGGYMRELCLEGCEGLSEWLATNKASLLFGELSSLDHLDLRECTSLETLSLLPTTLQTLWLTGCSRLRTVNGSLPMLQKLYASKCSKLRTLPTELGTCMRELGLKACDGLSEWLATNQASLLFGELSSLEHLDLRECTSLETLPFLPTTLKTLWLTGCKSLQAVNGSLPKLQEFYAGECSNLRTLPKELGACMRELCLEGCDGLSEWLATDEASSLFGELSSLEHLDLKACTSLKTLSFLPTTLKTLWLNGCSNLQSVSASLPKLQQFYARKCSSLRTLPTELGACMRALGLEGCDGLSQWLATKNASLLFCELLSLEHLDLRECTSLETLPFLPTTMQTLWLTGCSRLQAVNGSLPKLQEFYAEKCSKLRTLPKELGACMRELCLKGCDGLSEWLATDEASLLFEELCSLKKLDLSWCINLKALSFLPTSLEELTLEGCIQLEVLRFGSGNLTNLKRLDIRYCASLRSLPQELESLPALTIKRDDAARRLHRRGGLPSRIKNRLHQNCCPEPNGKMVRTLLLGASPPSRMHILGDCLLPPRNSADTLVDRLSYPPDCQGLSTNATEILRCKMLKLQDAYYGSGRLHVRVMAGRM</sequence>
<dbReference type="Gene3D" id="3.40.50.300">
    <property type="entry name" value="P-loop containing nucleotide triphosphate hydrolases"/>
    <property type="match status" value="1"/>
</dbReference>
<protein>
    <recommendedName>
        <fullName evidence="4">NB-ARC domain-containing protein</fullName>
    </recommendedName>
</protein>
<accession>A0A8T2T1Z5</accession>
<dbReference type="PANTHER" id="PTHR36766:SF30">
    <property type="entry name" value="TIR-NBS TYPE DISEASE RESISTANCE PROTEIN-RELATED"/>
    <property type="match status" value="1"/>
</dbReference>
<gene>
    <name evidence="5" type="ORF">KP509_15G027100</name>
</gene>
<keyword evidence="2" id="KW-0433">Leucine-rich repeat</keyword>
<evidence type="ECO:0000256" key="2">
    <source>
        <dbReference type="ARBA" id="ARBA00022614"/>
    </source>
</evidence>
<keyword evidence="3" id="KW-0677">Repeat</keyword>
<dbReference type="InterPro" id="IPR027417">
    <property type="entry name" value="P-loop_NTPase"/>
</dbReference>
<proteinExistence type="predicted"/>
<evidence type="ECO:0000256" key="3">
    <source>
        <dbReference type="ARBA" id="ARBA00022737"/>
    </source>
</evidence>
<keyword evidence="6" id="KW-1185">Reference proteome</keyword>
<evidence type="ECO:0000313" key="5">
    <source>
        <dbReference type="EMBL" id="KAH7404471.1"/>
    </source>
</evidence>
<reference evidence="5" key="1">
    <citation type="submission" date="2021-08" db="EMBL/GenBank/DDBJ databases">
        <title>WGS assembly of Ceratopteris richardii.</title>
        <authorList>
            <person name="Marchant D.B."/>
            <person name="Chen G."/>
            <person name="Jenkins J."/>
            <person name="Shu S."/>
            <person name="Leebens-Mack J."/>
            <person name="Grimwood J."/>
            <person name="Schmutz J."/>
            <person name="Soltis P."/>
            <person name="Soltis D."/>
            <person name="Chen Z.-H."/>
        </authorList>
    </citation>
    <scope>NUCLEOTIDE SEQUENCE</scope>
    <source>
        <strain evidence="5">Whitten #5841</strain>
        <tissue evidence="5">Leaf</tissue>
    </source>
</reference>
<dbReference type="Gene3D" id="1.10.8.430">
    <property type="entry name" value="Helical domain of apoptotic protease-activating factors"/>
    <property type="match status" value="1"/>
</dbReference>
<keyword evidence="1" id="KW-0150">Chloroplast</keyword>
<dbReference type="SUPFAM" id="SSF52540">
    <property type="entry name" value="P-loop containing nucleoside triphosphate hydrolases"/>
    <property type="match status" value="1"/>
</dbReference>
<organism evidence="5 6">
    <name type="scientific">Ceratopteris richardii</name>
    <name type="common">Triangle waterfern</name>
    <dbReference type="NCBI Taxonomy" id="49495"/>
    <lineage>
        <taxon>Eukaryota</taxon>
        <taxon>Viridiplantae</taxon>
        <taxon>Streptophyta</taxon>
        <taxon>Embryophyta</taxon>
        <taxon>Tracheophyta</taxon>
        <taxon>Polypodiopsida</taxon>
        <taxon>Polypodiidae</taxon>
        <taxon>Polypodiales</taxon>
        <taxon>Pteridineae</taxon>
        <taxon>Pteridaceae</taxon>
        <taxon>Parkerioideae</taxon>
        <taxon>Ceratopteris</taxon>
    </lineage>
</organism>
<dbReference type="PANTHER" id="PTHR36766">
    <property type="entry name" value="PLANT BROAD-SPECTRUM MILDEW RESISTANCE PROTEIN RPW8"/>
    <property type="match status" value="1"/>
</dbReference>
<dbReference type="GO" id="GO:0043531">
    <property type="term" value="F:ADP binding"/>
    <property type="evidence" value="ECO:0007669"/>
    <property type="project" value="InterPro"/>
</dbReference>
<dbReference type="Gene3D" id="3.80.10.10">
    <property type="entry name" value="Ribonuclease Inhibitor"/>
    <property type="match status" value="8"/>
</dbReference>
<dbReference type="Proteomes" id="UP000825935">
    <property type="component" value="Chromosome 15"/>
</dbReference>
<dbReference type="Pfam" id="PF00931">
    <property type="entry name" value="NB-ARC"/>
    <property type="match status" value="1"/>
</dbReference>
<dbReference type="EMBL" id="CM035420">
    <property type="protein sequence ID" value="KAH7404471.1"/>
    <property type="molecule type" value="Genomic_DNA"/>
</dbReference>
<dbReference type="InterPro" id="IPR002182">
    <property type="entry name" value="NB-ARC"/>
</dbReference>
<dbReference type="InterPro" id="IPR003591">
    <property type="entry name" value="Leu-rich_rpt_typical-subtyp"/>
</dbReference>
<evidence type="ECO:0000256" key="1">
    <source>
        <dbReference type="ARBA" id="ARBA00022528"/>
    </source>
</evidence>
<dbReference type="OrthoDB" id="617360at2759"/>
<dbReference type="PRINTS" id="PR00364">
    <property type="entry name" value="DISEASERSIST"/>
</dbReference>
<dbReference type="SMART" id="SM00369">
    <property type="entry name" value="LRR_TYP"/>
    <property type="match status" value="5"/>
</dbReference>